<sequence>MRTRNGDESWKRQAVFPARHRPANIVWVKIFTNFPYRSAERWVVFTPYARGSGQSIENVCDVKSHRVSCVPAPKRGLTWLAGFNILTFAIAGTITIEEKKCRREHELLSASWRVRGHISRSAVYCRHRPPGTSAGAAVRFRHSRCASAIEHLGTIIYWFRRVQLIPMLKKPPAHEMCSGCDPASQYAAQRQCGKRERAIDT</sequence>
<dbReference type="AlphaFoldDB" id="A0A084VZE9"/>
<accession>A0A084VZE9</accession>
<reference evidence="2" key="2">
    <citation type="submission" date="2020-05" db="UniProtKB">
        <authorList>
            <consortium name="EnsemblMetazoa"/>
        </authorList>
    </citation>
    <scope>IDENTIFICATION</scope>
</reference>
<dbReference type="EnsemblMetazoa" id="ASIC011136-RA">
    <property type="protein sequence ID" value="ASIC011136-PA"/>
    <property type="gene ID" value="ASIC011136"/>
</dbReference>
<dbReference type="Proteomes" id="UP000030765">
    <property type="component" value="Unassembled WGS sequence"/>
</dbReference>
<name>A0A084VZE9_ANOSI</name>
<keyword evidence="3" id="KW-1185">Reference proteome</keyword>
<protein>
    <submittedName>
        <fullName evidence="1 2">Uncharacterized protein</fullName>
    </submittedName>
</protein>
<dbReference type="EMBL" id="KE525248">
    <property type="protein sequence ID" value="KFB43343.1"/>
    <property type="molecule type" value="Genomic_DNA"/>
</dbReference>
<evidence type="ECO:0000313" key="1">
    <source>
        <dbReference type="EMBL" id="KFB43343.1"/>
    </source>
</evidence>
<dbReference type="EMBL" id="ATLV01018748">
    <property type="status" value="NOT_ANNOTATED_CDS"/>
    <property type="molecule type" value="Genomic_DNA"/>
</dbReference>
<dbReference type="VEuPathDB" id="VectorBase:ASIC011136"/>
<evidence type="ECO:0000313" key="3">
    <source>
        <dbReference type="Proteomes" id="UP000030765"/>
    </source>
</evidence>
<gene>
    <name evidence="1" type="ORF">ZHAS_00011136</name>
</gene>
<evidence type="ECO:0000313" key="2">
    <source>
        <dbReference type="EnsemblMetazoa" id="ASIC011136-PA"/>
    </source>
</evidence>
<proteinExistence type="predicted"/>
<organism evidence="1">
    <name type="scientific">Anopheles sinensis</name>
    <name type="common">Mosquito</name>
    <dbReference type="NCBI Taxonomy" id="74873"/>
    <lineage>
        <taxon>Eukaryota</taxon>
        <taxon>Metazoa</taxon>
        <taxon>Ecdysozoa</taxon>
        <taxon>Arthropoda</taxon>
        <taxon>Hexapoda</taxon>
        <taxon>Insecta</taxon>
        <taxon>Pterygota</taxon>
        <taxon>Neoptera</taxon>
        <taxon>Endopterygota</taxon>
        <taxon>Diptera</taxon>
        <taxon>Nematocera</taxon>
        <taxon>Culicoidea</taxon>
        <taxon>Culicidae</taxon>
        <taxon>Anophelinae</taxon>
        <taxon>Anopheles</taxon>
    </lineage>
</organism>
<reference evidence="1 3" key="1">
    <citation type="journal article" date="2014" name="BMC Genomics">
        <title>Genome sequence of Anopheles sinensis provides insight into genetics basis of mosquito competence for malaria parasites.</title>
        <authorList>
            <person name="Zhou D."/>
            <person name="Zhang D."/>
            <person name="Ding G."/>
            <person name="Shi L."/>
            <person name="Hou Q."/>
            <person name="Ye Y."/>
            <person name="Xu Y."/>
            <person name="Zhou H."/>
            <person name="Xiong C."/>
            <person name="Li S."/>
            <person name="Yu J."/>
            <person name="Hong S."/>
            <person name="Yu X."/>
            <person name="Zou P."/>
            <person name="Chen C."/>
            <person name="Chang X."/>
            <person name="Wang W."/>
            <person name="Lv Y."/>
            <person name="Sun Y."/>
            <person name="Ma L."/>
            <person name="Shen B."/>
            <person name="Zhu C."/>
        </authorList>
    </citation>
    <scope>NUCLEOTIDE SEQUENCE [LARGE SCALE GENOMIC DNA]</scope>
</reference>